<feature type="region of interest" description="Disordered" evidence="2">
    <location>
        <begin position="1"/>
        <end position="111"/>
    </location>
</feature>
<feature type="region of interest" description="Disordered" evidence="2">
    <location>
        <begin position="159"/>
        <end position="192"/>
    </location>
</feature>
<dbReference type="InterPro" id="IPR051336">
    <property type="entry name" value="RhoGEF_Guanine_NuclExch_SF"/>
</dbReference>
<reference evidence="4" key="3">
    <citation type="journal article" date="2013" name="Nucleic Acids Res.">
        <title>The genome of Anopheles darlingi, the main neotropical malaria vector.</title>
        <authorList>
            <person name="Marinotti O."/>
            <person name="Cerqueira G.C."/>
            <person name="de Almeida L.G."/>
            <person name="Ferro M.I."/>
            <person name="Loreto E.L."/>
            <person name="Zaha A."/>
            <person name="Teixeira S.M."/>
            <person name="Wespiser A.R."/>
            <person name="Almeida E Silva A."/>
            <person name="Schlindwein A.D."/>
            <person name="Pacheco A.C."/>
            <person name="Silva A.L."/>
            <person name="Graveley B.R."/>
            <person name="Walenz B.P."/>
            <person name="Lima Bde A."/>
            <person name="Ribeiro C.A."/>
            <person name="Nunes-Silva C.G."/>
            <person name="de Carvalho C.R."/>
            <person name="Soares C.M."/>
            <person name="de Menezes C.B."/>
            <person name="Matiolli C."/>
            <person name="Caffrey D."/>
            <person name="Araujo D.A."/>
            <person name="de Oliveira D.M."/>
            <person name="Golenbock D."/>
            <person name="Grisard E.C."/>
            <person name="Fantinatti-Garboggini F."/>
            <person name="de Carvalho F.M."/>
            <person name="Barcellos F.G."/>
            <person name="Prosdocimi F."/>
            <person name="May G."/>
            <person name="Azevedo Junior G.M."/>
            <person name="Guimaraes G.M."/>
            <person name="Goldman G.H."/>
            <person name="Padilha I.Q."/>
            <person name="Batista Jda S."/>
            <person name="Ferro J.A."/>
            <person name="Ribeiro J.M."/>
            <person name="Fietto J.L."/>
            <person name="Dabbas K.M."/>
            <person name="Cerdeira L."/>
            <person name="Agnez-Lima L.F."/>
            <person name="Brocchi M."/>
            <person name="de Carvalho M.O."/>
            <person name="Teixeira Mde M."/>
            <person name="Diniz Maia Mde M."/>
            <person name="Goldman M.H."/>
            <person name="Cruz Schneider M.P."/>
            <person name="Felipe M.S."/>
            <person name="Hungria M."/>
            <person name="Nicolas M.F."/>
            <person name="Pereira M."/>
            <person name="Montes M.A."/>
            <person name="Cantao M.E."/>
            <person name="Vincentz M."/>
            <person name="Rafael M.S."/>
            <person name="Silverman N."/>
            <person name="Stoco P.H."/>
            <person name="Souza R.C."/>
            <person name="Vicentini R."/>
            <person name="Gazzinelli R.T."/>
            <person name="Neves Rde O."/>
            <person name="Silva R."/>
            <person name="Astolfi-Filho S."/>
            <person name="Maciel T.E."/>
            <person name="Urmenyi T.P."/>
            <person name="Tadei W.P."/>
            <person name="Camargo E.P."/>
            <person name="de Vasconcelos A.T."/>
        </authorList>
    </citation>
    <scope>NUCLEOTIDE SEQUENCE</scope>
</reference>
<reference evidence="4 6" key="1">
    <citation type="journal article" date="2010" name="BMC Genomics">
        <title>Combination of measures distinguishes pre-miRNAs from other stem-loops in the genome of the newly sequenced Anopheles darlingi.</title>
        <authorList>
            <person name="Mendes N.D."/>
            <person name="Freitas A.T."/>
            <person name="Vasconcelos A.T."/>
            <person name="Sagot M.F."/>
        </authorList>
    </citation>
    <scope>NUCLEOTIDE SEQUENCE</scope>
</reference>
<reference evidence="5" key="4">
    <citation type="submission" date="2015-06" db="UniProtKB">
        <authorList>
            <consortium name="EnsemblMetazoa"/>
        </authorList>
    </citation>
    <scope>IDENTIFICATION</scope>
</reference>
<dbReference type="VEuPathDB" id="VectorBase:ADAC002945"/>
<dbReference type="EnsemblMetazoa" id="ADAC002945-RA">
    <property type="protein sequence ID" value="ADAC002945-PA"/>
    <property type="gene ID" value="ADAC002945"/>
</dbReference>
<organism evidence="4">
    <name type="scientific">Anopheles darlingi</name>
    <name type="common">Mosquito</name>
    <dbReference type="NCBI Taxonomy" id="43151"/>
    <lineage>
        <taxon>Eukaryota</taxon>
        <taxon>Metazoa</taxon>
        <taxon>Ecdysozoa</taxon>
        <taxon>Arthropoda</taxon>
        <taxon>Hexapoda</taxon>
        <taxon>Insecta</taxon>
        <taxon>Pterygota</taxon>
        <taxon>Neoptera</taxon>
        <taxon>Endopterygota</taxon>
        <taxon>Diptera</taxon>
        <taxon>Nematocera</taxon>
        <taxon>Culicoidea</taxon>
        <taxon>Culicidae</taxon>
        <taxon>Anophelinae</taxon>
        <taxon>Anopheles</taxon>
    </lineage>
</organism>
<protein>
    <recommendedName>
        <fullName evidence="3">DH domain-containing protein</fullName>
    </recommendedName>
</protein>
<evidence type="ECO:0000313" key="5">
    <source>
        <dbReference type="EnsemblMetazoa" id="ADAC002945-PA"/>
    </source>
</evidence>
<keyword evidence="6" id="KW-1185">Reference proteome</keyword>
<dbReference type="eggNOG" id="KOG0689">
    <property type="taxonomic scope" value="Eukaryota"/>
</dbReference>
<evidence type="ECO:0000259" key="3">
    <source>
        <dbReference type="PROSITE" id="PS50010"/>
    </source>
</evidence>
<evidence type="ECO:0000256" key="1">
    <source>
        <dbReference type="ARBA" id="ARBA00022658"/>
    </source>
</evidence>
<dbReference type="OMA" id="DRFYCYV"/>
<dbReference type="STRING" id="43151.W5JMB6"/>
<reference evidence="4" key="2">
    <citation type="submission" date="2010-05" db="EMBL/GenBank/DDBJ databases">
        <authorList>
            <person name="Almeida L.G."/>
            <person name="Nicolas M.F."/>
            <person name="Souza R.C."/>
            <person name="Vasconcelos A.T.R."/>
        </authorList>
    </citation>
    <scope>NUCLEOTIDE SEQUENCE</scope>
</reference>
<dbReference type="InterPro" id="IPR000219">
    <property type="entry name" value="DH_dom"/>
</dbReference>
<evidence type="ECO:0000256" key="2">
    <source>
        <dbReference type="SAM" id="MobiDB-lite"/>
    </source>
</evidence>
<feature type="domain" description="DH" evidence="3">
    <location>
        <begin position="210"/>
        <end position="403"/>
    </location>
</feature>
<dbReference type="SUPFAM" id="SSF48065">
    <property type="entry name" value="DBL homology domain (DH-domain)"/>
    <property type="match status" value="2"/>
</dbReference>
<evidence type="ECO:0000313" key="4">
    <source>
        <dbReference type="EMBL" id="ETN65291.1"/>
    </source>
</evidence>
<feature type="compositionally biased region" description="Polar residues" evidence="2">
    <location>
        <begin position="91"/>
        <end position="101"/>
    </location>
</feature>
<proteinExistence type="predicted"/>
<feature type="compositionally biased region" description="Pro residues" evidence="2">
    <location>
        <begin position="1"/>
        <end position="13"/>
    </location>
</feature>
<dbReference type="GO" id="GO:0005737">
    <property type="term" value="C:cytoplasm"/>
    <property type="evidence" value="ECO:0007669"/>
    <property type="project" value="TreeGrafter"/>
</dbReference>
<dbReference type="Gene3D" id="1.20.900.10">
    <property type="entry name" value="Dbl homology (DH) domain"/>
    <property type="match status" value="2"/>
</dbReference>
<dbReference type="SMART" id="SM00325">
    <property type="entry name" value="RhoGEF"/>
    <property type="match status" value="1"/>
</dbReference>
<evidence type="ECO:0000313" key="6">
    <source>
        <dbReference type="Proteomes" id="UP000000673"/>
    </source>
</evidence>
<dbReference type="AlphaFoldDB" id="W5JMB6"/>
<dbReference type="InterPro" id="IPR035899">
    <property type="entry name" value="DBL_dom_sf"/>
</dbReference>
<feature type="compositionally biased region" description="Polar residues" evidence="2">
    <location>
        <begin position="19"/>
        <end position="29"/>
    </location>
</feature>
<dbReference type="PANTHER" id="PTHR22826">
    <property type="entry name" value="RHO GUANINE EXCHANGE FACTOR-RELATED"/>
    <property type="match status" value="1"/>
</dbReference>
<gene>
    <name evidence="4" type="ORF">AND_002945</name>
</gene>
<dbReference type="Proteomes" id="UP000000673">
    <property type="component" value="Unassembled WGS sequence"/>
</dbReference>
<keyword evidence="1" id="KW-0344">Guanine-nucleotide releasing factor</keyword>
<dbReference type="Pfam" id="PF00621">
    <property type="entry name" value="RhoGEF"/>
    <property type="match status" value="1"/>
</dbReference>
<feature type="compositionally biased region" description="Acidic residues" evidence="2">
    <location>
        <begin position="174"/>
        <end position="184"/>
    </location>
</feature>
<dbReference type="GO" id="GO:0005085">
    <property type="term" value="F:guanyl-nucleotide exchange factor activity"/>
    <property type="evidence" value="ECO:0007669"/>
    <property type="project" value="UniProtKB-KW"/>
</dbReference>
<dbReference type="EMBL" id="ADMH02000695">
    <property type="protein sequence ID" value="ETN65291.1"/>
    <property type="molecule type" value="Genomic_DNA"/>
</dbReference>
<dbReference type="PANTHER" id="PTHR22826:SF209">
    <property type="entry name" value="DH DOMAIN-CONTAINING PROTEIN"/>
    <property type="match status" value="1"/>
</dbReference>
<dbReference type="HOGENOM" id="CLU_318913_0_0_1"/>
<name>W5JMB6_ANODA</name>
<sequence>MKPTTKPLPPPKPVRVSLQRPNYSRDSGISDTSDEPSPTPSMVVPAGSTKPNQTQTSTGGGVRQLASRFESISLRRSGSTAGARGPELERISQQVKQTNKPTIAPKPLHPGLSTTGRAVFAQRANQIAERIYDTVYERYQPPKINTEQEPVTELNIAEEIEDPTSTDGYSSFESDSENEDETYEPETVWVPPPPPAVGVRQDHPETHESHLQQVIDEMLEKEQKYIENLAHGIRSYIPAMYSQNLPTALRGQKNTIFVNLEEIMAMHRDHFLPDLHHAADLHTEHTAGDVVERIAQNFLDYIESDRFYCYVRYAMHQPEAELLVMRYSDYFLKIQNDLGDHLGLNSLLLQPIQRLPRYKLLLNEMVKDLLKDKDSMRTMNRRTALLCKVDKRLSNFIERVNQAINIRDIHQCRSYAPATVMMSALTPSSDVPLVMILQPEGNRNPGRDTPINLLYQGHFRRMLLLDIYDTNVRRRYSGKLFAFEKLLIYVELVRGDRMEYRGHYFNTELCHAEDGRNRIVLFSGPRGNQEIIVQSETNTEIQSLLSLLRSMARAVNYDKVCEAAAEEQRQQYELEDDDDFTTLSANGTEAEDQQEVWDEQRLTVTLIEAQQQFLEVLVANRRFYLDTLTVELKIKLALFISAFEAILNLHNQILEDLSQPATVVGPNEICQCFLRYLKTDHFAPYFDYLREFRKAIKWIQNGQRPSNFNNRVASTVEQFTFLCIEHLQEFNRYFEALIIKYSDDSSLNVPINTELFQQLAFAQVRLNAFRVNLGQTYKLYLLDERIPSYGPLIYDDRAAVYKPLREKDGGLCRMFICRRATICVKIKLEEPDDLESAGGNKGDPSNKEAERLLRIVFVDRFGGRGTMMRMRQSKRHSQRLNFMLDGLKFRIDFDSKECKKRFYDRHVHQYAQ</sequence>
<dbReference type="VEuPathDB" id="VectorBase:ADAR2_006672"/>
<accession>W5JMB6</accession>
<dbReference type="PROSITE" id="PS50010">
    <property type="entry name" value="DH_2"/>
    <property type="match status" value="1"/>
</dbReference>